<dbReference type="EMBL" id="SZQL01000009">
    <property type="protein sequence ID" value="TKK67965.1"/>
    <property type="molecule type" value="Genomic_DNA"/>
</dbReference>
<name>A0A4U3KZ74_9BACT</name>
<evidence type="ECO:0000256" key="6">
    <source>
        <dbReference type="ARBA" id="ARBA00023237"/>
    </source>
</evidence>
<evidence type="ECO:0000256" key="3">
    <source>
        <dbReference type="ARBA" id="ARBA00022452"/>
    </source>
</evidence>
<dbReference type="InterPro" id="IPR023997">
    <property type="entry name" value="TonB-dep_OMP_SusC/RagA_CS"/>
</dbReference>
<evidence type="ECO:0000256" key="7">
    <source>
        <dbReference type="PROSITE-ProRule" id="PRU01360"/>
    </source>
</evidence>
<feature type="chain" id="PRO_5020296017" evidence="8">
    <location>
        <begin position="22"/>
        <end position="1014"/>
    </location>
</feature>
<feature type="signal peptide" evidence="8">
    <location>
        <begin position="1"/>
        <end position="21"/>
    </location>
</feature>
<evidence type="ECO:0000313" key="10">
    <source>
        <dbReference type="EMBL" id="TKK67965.1"/>
    </source>
</evidence>
<dbReference type="InterPro" id="IPR023996">
    <property type="entry name" value="TonB-dep_OMP_SusC/RagA"/>
</dbReference>
<dbReference type="SUPFAM" id="SSF49464">
    <property type="entry name" value="Carboxypeptidase regulatory domain-like"/>
    <property type="match status" value="1"/>
</dbReference>
<dbReference type="RefSeq" id="WP_137262068.1">
    <property type="nucleotide sequence ID" value="NZ_SZQL01000009.1"/>
</dbReference>
<keyword evidence="10" id="KW-0675">Receptor</keyword>
<dbReference type="InterPro" id="IPR008969">
    <property type="entry name" value="CarboxyPept-like_regulatory"/>
</dbReference>
<dbReference type="Gene3D" id="2.40.170.20">
    <property type="entry name" value="TonB-dependent receptor, beta-barrel domain"/>
    <property type="match status" value="1"/>
</dbReference>
<dbReference type="InterPro" id="IPR039426">
    <property type="entry name" value="TonB-dep_rcpt-like"/>
</dbReference>
<evidence type="ECO:0000256" key="8">
    <source>
        <dbReference type="SAM" id="SignalP"/>
    </source>
</evidence>
<evidence type="ECO:0000313" key="11">
    <source>
        <dbReference type="Proteomes" id="UP000305848"/>
    </source>
</evidence>
<dbReference type="SUPFAM" id="SSF56935">
    <property type="entry name" value="Porins"/>
    <property type="match status" value="1"/>
</dbReference>
<dbReference type="NCBIfam" id="TIGR04057">
    <property type="entry name" value="SusC_RagA_signa"/>
    <property type="match status" value="1"/>
</dbReference>
<feature type="domain" description="TonB-dependent receptor plug" evidence="9">
    <location>
        <begin position="116"/>
        <end position="224"/>
    </location>
</feature>
<dbReference type="Pfam" id="PF13715">
    <property type="entry name" value="CarbopepD_reg_2"/>
    <property type="match status" value="1"/>
</dbReference>
<reference evidence="10 11" key="1">
    <citation type="submission" date="2019-05" db="EMBL/GenBank/DDBJ databases">
        <title>Panacibacter sp. strain 17mud1-8 Genome sequencing and assembly.</title>
        <authorList>
            <person name="Chhetri G."/>
        </authorList>
    </citation>
    <scope>NUCLEOTIDE SEQUENCE [LARGE SCALE GENOMIC DNA]</scope>
    <source>
        <strain evidence="10 11">17mud1-8</strain>
    </source>
</reference>
<dbReference type="Pfam" id="PF07715">
    <property type="entry name" value="Plug"/>
    <property type="match status" value="1"/>
</dbReference>
<dbReference type="Proteomes" id="UP000305848">
    <property type="component" value="Unassembled WGS sequence"/>
</dbReference>
<evidence type="ECO:0000256" key="1">
    <source>
        <dbReference type="ARBA" id="ARBA00004571"/>
    </source>
</evidence>
<dbReference type="OrthoDB" id="9768177at2"/>
<dbReference type="AlphaFoldDB" id="A0A4U3KZ74"/>
<protein>
    <submittedName>
        <fullName evidence="10">TonB-dependent receptor</fullName>
    </submittedName>
</protein>
<accession>A0A4U3KZ74</accession>
<dbReference type="InterPro" id="IPR037066">
    <property type="entry name" value="Plug_dom_sf"/>
</dbReference>
<evidence type="ECO:0000256" key="2">
    <source>
        <dbReference type="ARBA" id="ARBA00022448"/>
    </source>
</evidence>
<keyword evidence="11" id="KW-1185">Reference proteome</keyword>
<dbReference type="InterPro" id="IPR036942">
    <property type="entry name" value="Beta-barrel_TonB_sf"/>
</dbReference>
<comment type="caution">
    <text evidence="10">The sequence shown here is derived from an EMBL/GenBank/DDBJ whole genome shotgun (WGS) entry which is preliminary data.</text>
</comment>
<keyword evidence="3 7" id="KW-1134">Transmembrane beta strand</keyword>
<organism evidence="10 11">
    <name type="scientific">Ilyomonas limi</name>
    <dbReference type="NCBI Taxonomy" id="2575867"/>
    <lineage>
        <taxon>Bacteria</taxon>
        <taxon>Pseudomonadati</taxon>
        <taxon>Bacteroidota</taxon>
        <taxon>Chitinophagia</taxon>
        <taxon>Chitinophagales</taxon>
        <taxon>Chitinophagaceae</taxon>
        <taxon>Ilyomonas</taxon>
    </lineage>
</organism>
<dbReference type="Gene3D" id="2.60.40.1120">
    <property type="entry name" value="Carboxypeptidase-like, regulatory domain"/>
    <property type="match status" value="1"/>
</dbReference>
<keyword evidence="6 7" id="KW-0998">Cell outer membrane</keyword>
<dbReference type="NCBIfam" id="TIGR04056">
    <property type="entry name" value="OMP_RagA_SusC"/>
    <property type="match status" value="1"/>
</dbReference>
<gene>
    <name evidence="10" type="ORF">FC093_12160</name>
</gene>
<sequence length="1014" mass="109620">MKMLRLLLLIATCFLFFDSMGQGNSRLISGDITDSSGTKMPGVTVSVKGTTIATVTDDAGHFSINVPNKSNTLVVSSVGYAPQEVAIGSQTSLSITLQTSTNKLDEVVVVGYGTTKKRDVTGAIASVSSDNLTLGGVVANVGQALQGRAAGVQVQQTNFAPGAPLSIVVRGGNSINTTNAPLYVVDGFITDNGNMINPNDIADIQILKDASAAAIYGARGANGVVLITTKKGAAGKVTIEGNISHGTQYLTYKPDLINGAQYTEVMNAIAVEDGNPPPFPSSFPTTNTDWWNLATQNASVDNQGVSISSGDKNSKLYTSFNHLKQTGVLKHTGYERYSGRIGAEKSIGTKIKMGGNFYGAFSSSTLQSYTGDITAPLFGIMTAPTNIPVYNADGSYYKYLGKNNALASLLEPTNNSSNKLVNANIYLDYDVVKNLTYHIDGGAEFSQTTAGQYTPRTLVAGAASNGIASEQMFNSSRWLVQQYLTYKYNKGDHSLTVVGGYSNQRDSYESLRGDNKGFSTDNFLYYNLGAGSLPTNPASSKTEPLKATSFFGRINYGFQDKILATFTFREDGSSKFPGGNRWGAFPSGAIAYRLSDEKFIKNLNTFSSLKVRLGYGLTGNDRVNPYQYLTTFSNYSTVLDGSGVLQVGIEPSVLSNNSLRWESTAQWNLGIDMGFVQDRVTATIDLYSKKTTDLLLNVPIGQWWGFSTQLINAGSIQNQGIELGINTSNITSKDFSWNSTFNIAYNKQKCIALAPGVPVISTNTANPSGVVSGREFTRLEPGHELGELYGFVYLGVIKTGEKYDAEPNAKPGDPKYADLNGDGVITPDDRKYLGNTNPHYTAGFSNRFTYKGFDLNIFIQSSFGYSLYNMNRLVLESTTGKDILNRFVPGTHENTDVPREGYFLSAYGSYVNSRFVENASYIRLKQVSLAYNLPQSLLRHLRIVENLQVFANVQNLLTITNYSGTDPEVNVHTAANNSPNTTTFSSINNLGGGLDFGVFPAFKTFEFGARLSIH</sequence>
<keyword evidence="5 7" id="KW-0472">Membrane</keyword>
<comment type="subcellular location">
    <subcellularLocation>
        <location evidence="1 7">Cell outer membrane</location>
        <topology evidence="1 7">Multi-pass membrane protein</topology>
    </subcellularLocation>
</comment>
<evidence type="ECO:0000256" key="4">
    <source>
        <dbReference type="ARBA" id="ARBA00022692"/>
    </source>
</evidence>
<keyword evidence="8" id="KW-0732">Signal</keyword>
<evidence type="ECO:0000259" key="9">
    <source>
        <dbReference type="Pfam" id="PF07715"/>
    </source>
</evidence>
<keyword evidence="4 7" id="KW-0812">Transmembrane</keyword>
<dbReference type="PROSITE" id="PS52016">
    <property type="entry name" value="TONB_DEPENDENT_REC_3"/>
    <property type="match status" value="1"/>
</dbReference>
<proteinExistence type="inferred from homology"/>
<keyword evidence="2 7" id="KW-0813">Transport</keyword>
<evidence type="ECO:0000256" key="5">
    <source>
        <dbReference type="ARBA" id="ARBA00023136"/>
    </source>
</evidence>
<dbReference type="Gene3D" id="2.170.130.10">
    <property type="entry name" value="TonB-dependent receptor, plug domain"/>
    <property type="match status" value="1"/>
</dbReference>
<dbReference type="InterPro" id="IPR012910">
    <property type="entry name" value="Plug_dom"/>
</dbReference>
<dbReference type="GO" id="GO:0009279">
    <property type="term" value="C:cell outer membrane"/>
    <property type="evidence" value="ECO:0007669"/>
    <property type="project" value="UniProtKB-SubCell"/>
</dbReference>
<comment type="similarity">
    <text evidence="7">Belongs to the TonB-dependent receptor family.</text>
</comment>